<dbReference type="SFLD" id="SFLDS00003">
    <property type="entry name" value="Haloacid_Dehalogenase"/>
    <property type="match status" value="1"/>
</dbReference>
<reference evidence="5 6" key="1">
    <citation type="submission" date="2016-10" db="EMBL/GenBank/DDBJ databases">
        <authorList>
            <person name="de Groot N.N."/>
        </authorList>
    </citation>
    <scope>NUCLEOTIDE SEQUENCE [LARGE SCALE GENOMIC DNA]</scope>
    <source>
        <strain evidence="5 6">DSM 45610</strain>
    </source>
</reference>
<dbReference type="SUPFAM" id="SSF56784">
    <property type="entry name" value="HAD-like"/>
    <property type="match status" value="1"/>
</dbReference>
<dbReference type="NCBIfam" id="TIGR01549">
    <property type="entry name" value="HAD-SF-IA-v1"/>
    <property type="match status" value="1"/>
</dbReference>
<comment type="cofactor">
    <cofactor evidence="1">
        <name>Mg(2+)</name>
        <dbReference type="ChEBI" id="CHEBI:18420"/>
    </cofactor>
</comment>
<dbReference type="InterPro" id="IPR023214">
    <property type="entry name" value="HAD_sf"/>
</dbReference>
<dbReference type="RefSeq" id="WP_091737744.1">
    <property type="nucleotide sequence ID" value="NZ_FNNQ01000004.1"/>
</dbReference>
<dbReference type="InterPro" id="IPR036412">
    <property type="entry name" value="HAD-like_sf"/>
</dbReference>
<dbReference type="AlphaFoldDB" id="A0A1H2UWL4"/>
<dbReference type="PANTHER" id="PTHR46470:SF2">
    <property type="entry name" value="GLYCERALDEHYDE 3-PHOSPHATE PHOSPHATASE"/>
    <property type="match status" value="1"/>
</dbReference>
<proteinExistence type="predicted"/>
<dbReference type="NCBIfam" id="TIGR01509">
    <property type="entry name" value="HAD-SF-IA-v3"/>
    <property type="match status" value="1"/>
</dbReference>
<dbReference type="InterPro" id="IPR041492">
    <property type="entry name" value="HAD_2"/>
</dbReference>
<organism evidence="5 6">
    <name type="scientific">Marininema mesophilum</name>
    <dbReference type="NCBI Taxonomy" id="1048340"/>
    <lineage>
        <taxon>Bacteria</taxon>
        <taxon>Bacillati</taxon>
        <taxon>Bacillota</taxon>
        <taxon>Bacilli</taxon>
        <taxon>Bacillales</taxon>
        <taxon>Thermoactinomycetaceae</taxon>
        <taxon>Marininema</taxon>
    </lineage>
</organism>
<protein>
    <submittedName>
        <fullName evidence="5">Putative hydrolase of the HAD superfamily</fullName>
    </submittedName>
</protein>
<name>A0A1H2UWL4_9BACL</name>
<evidence type="ECO:0000256" key="1">
    <source>
        <dbReference type="ARBA" id="ARBA00001946"/>
    </source>
</evidence>
<keyword evidence="3 5" id="KW-0378">Hydrolase</keyword>
<dbReference type="SFLD" id="SFLDG01129">
    <property type="entry name" value="C1.5:_HAD__Beta-PGM__Phosphata"/>
    <property type="match status" value="1"/>
</dbReference>
<dbReference type="Gene3D" id="3.40.50.1000">
    <property type="entry name" value="HAD superfamily/HAD-like"/>
    <property type="match status" value="1"/>
</dbReference>
<keyword evidence="6" id="KW-1185">Reference proteome</keyword>
<dbReference type="GO" id="GO:0046872">
    <property type="term" value="F:metal ion binding"/>
    <property type="evidence" value="ECO:0007669"/>
    <property type="project" value="UniProtKB-KW"/>
</dbReference>
<dbReference type="Pfam" id="PF13419">
    <property type="entry name" value="HAD_2"/>
    <property type="match status" value="1"/>
</dbReference>
<evidence type="ECO:0000313" key="5">
    <source>
        <dbReference type="EMBL" id="SDW60463.1"/>
    </source>
</evidence>
<dbReference type="OrthoDB" id="9802350at2"/>
<evidence type="ECO:0000256" key="2">
    <source>
        <dbReference type="ARBA" id="ARBA00022723"/>
    </source>
</evidence>
<sequence>MIRAVLFDLDETLLNRSASLLRFIRAQYYHHFSKLQDIPPHIWCDHFIQLDAGGYVSKDQVYQQLLQKWPIKGLTCENLLKEYRSSFSNYCVSHPYACQLLQKLQNDGLHTGIITNGETSFQKDNIQRLGLRPFLDEVLVSQEEGLKKPDILLFHRCAERLNVLPNECLYVGDHPVNDIESAHQAGMISIWLQQLAPWPAELPFPKNNIRNLRELLPLLSEMMNKG</sequence>
<dbReference type="InterPro" id="IPR006439">
    <property type="entry name" value="HAD-SF_hydro_IA"/>
</dbReference>
<dbReference type="GO" id="GO:0044281">
    <property type="term" value="P:small molecule metabolic process"/>
    <property type="evidence" value="ECO:0007669"/>
    <property type="project" value="UniProtKB-ARBA"/>
</dbReference>
<dbReference type="EMBL" id="FNNQ01000004">
    <property type="protein sequence ID" value="SDW60463.1"/>
    <property type="molecule type" value="Genomic_DNA"/>
</dbReference>
<keyword evidence="2" id="KW-0479">Metal-binding</keyword>
<accession>A0A1H2UWL4</accession>
<keyword evidence="4" id="KW-0460">Magnesium</keyword>
<dbReference type="STRING" id="1048340.SAMN05444487_104248"/>
<dbReference type="InterPro" id="IPR051400">
    <property type="entry name" value="HAD-like_hydrolase"/>
</dbReference>
<dbReference type="PANTHER" id="PTHR46470">
    <property type="entry name" value="N-ACYLNEURAMINATE-9-PHOSPHATASE"/>
    <property type="match status" value="1"/>
</dbReference>
<dbReference type="Proteomes" id="UP000198534">
    <property type="component" value="Unassembled WGS sequence"/>
</dbReference>
<dbReference type="Gene3D" id="1.10.150.520">
    <property type="match status" value="1"/>
</dbReference>
<gene>
    <name evidence="5" type="ORF">SAMN05444487_104248</name>
</gene>
<evidence type="ECO:0000256" key="3">
    <source>
        <dbReference type="ARBA" id="ARBA00022801"/>
    </source>
</evidence>
<evidence type="ECO:0000256" key="4">
    <source>
        <dbReference type="ARBA" id="ARBA00022842"/>
    </source>
</evidence>
<dbReference type="GO" id="GO:0016791">
    <property type="term" value="F:phosphatase activity"/>
    <property type="evidence" value="ECO:0007669"/>
    <property type="project" value="TreeGrafter"/>
</dbReference>
<evidence type="ECO:0000313" key="6">
    <source>
        <dbReference type="Proteomes" id="UP000198534"/>
    </source>
</evidence>
<dbReference type="PRINTS" id="PR00413">
    <property type="entry name" value="HADHALOGNASE"/>
</dbReference>